<comment type="caution">
    <text evidence="2">The sequence shown here is derived from an EMBL/GenBank/DDBJ whole genome shotgun (WGS) entry which is preliminary data.</text>
</comment>
<protein>
    <recommendedName>
        <fullName evidence="1">RRM domain-containing protein</fullName>
    </recommendedName>
</protein>
<dbReference type="Proteomes" id="UP000324800">
    <property type="component" value="Unassembled WGS sequence"/>
</dbReference>
<reference evidence="2 3" key="1">
    <citation type="submission" date="2019-03" db="EMBL/GenBank/DDBJ databases">
        <title>Single cell metagenomics reveals metabolic interactions within the superorganism composed of flagellate Streblomastix strix and complex community of Bacteroidetes bacteria on its surface.</title>
        <authorList>
            <person name="Treitli S.C."/>
            <person name="Kolisko M."/>
            <person name="Husnik F."/>
            <person name="Keeling P."/>
            <person name="Hampl V."/>
        </authorList>
    </citation>
    <scope>NUCLEOTIDE SEQUENCE [LARGE SCALE GENOMIC DNA]</scope>
    <source>
        <strain evidence="2">ST1C</strain>
    </source>
</reference>
<evidence type="ECO:0000259" key="1">
    <source>
        <dbReference type="Pfam" id="PF00076"/>
    </source>
</evidence>
<proteinExistence type="predicted"/>
<evidence type="ECO:0000313" key="2">
    <source>
        <dbReference type="EMBL" id="KAA6391694.1"/>
    </source>
</evidence>
<sequence length="163" mass="18612">MQKLLNICLRQLERISVKITSKNGKSLGYGFIEMADVESAQRAHLQVRSKSRDCFYWVHLCGDASDQSELVSVGYVGMCAITCSTAGGQSEEQDWEIYWGLFRISQFLKKLHLGRNYAGQPSFQPLPVLVQRSQEQIEEEGGNEEVDSQQINIEYCLRIWNTK</sequence>
<dbReference type="AlphaFoldDB" id="A0A5J4W9U7"/>
<dbReference type="SUPFAM" id="SSF54928">
    <property type="entry name" value="RNA-binding domain, RBD"/>
    <property type="match status" value="1"/>
</dbReference>
<organism evidence="2 3">
    <name type="scientific">Streblomastix strix</name>
    <dbReference type="NCBI Taxonomy" id="222440"/>
    <lineage>
        <taxon>Eukaryota</taxon>
        <taxon>Metamonada</taxon>
        <taxon>Preaxostyla</taxon>
        <taxon>Oxymonadida</taxon>
        <taxon>Streblomastigidae</taxon>
        <taxon>Streblomastix</taxon>
    </lineage>
</organism>
<evidence type="ECO:0000313" key="3">
    <source>
        <dbReference type="Proteomes" id="UP000324800"/>
    </source>
</evidence>
<dbReference type="InterPro" id="IPR035979">
    <property type="entry name" value="RBD_domain_sf"/>
</dbReference>
<name>A0A5J4W9U7_9EUKA</name>
<dbReference type="GO" id="GO:0003723">
    <property type="term" value="F:RNA binding"/>
    <property type="evidence" value="ECO:0007669"/>
    <property type="project" value="InterPro"/>
</dbReference>
<feature type="domain" description="RRM" evidence="1">
    <location>
        <begin position="12"/>
        <end position="44"/>
    </location>
</feature>
<dbReference type="Pfam" id="PF00076">
    <property type="entry name" value="RRM_1"/>
    <property type="match status" value="1"/>
</dbReference>
<dbReference type="InterPro" id="IPR012677">
    <property type="entry name" value="Nucleotide-bd_a/b_plait_sf"/>
</dbReference>
<dbReference type="InterPro" id="IPR000504">
    <property type="entry name" value="RRM_dom"/>
</dbReference>
<dbReference type="EMBL" id="SNRW01002794">
    <property type="protein sequence ID" value="KAA6391694.1"/>
    <property type="molecule type" value="Genomic_DNA"/>
</dbReference>
<accession>A0A5J4W9U7</accession>
<gene>
    <name evidence="2" type="ORF">EZS28_012781</name>
</gene>
<dbReference type="Gene3D" id="3.30.70.330">
    <property type="match status" value="1"/>
</dbReference>
<dbReference type="OrthoDB" id="439808at2759"/>